<keyword evidence="3" id="KW-0808">Transferase</keyword>
<sequence>MAEELHVLHVVGAMNIGGIENMLMTLMPYMRKKGIIFDFAVHGETIGIHEPKIKELGGKIYHLPKFVGVNIFTYLLAWRNLFVCHPELKIIHGHMTSTASIYLCLAKKYGRITIAHSHSTSTSGGRIVYGVKRLLEYPLRYISDYLCACSAAAADYRFGKGTHNRSNYFLWHNAIDTEKFKFSAEKRKEYRKKLGIAEHTVVIGHVGRMVSAKNHKFLLEIFAAYRQINMDSKLLLLGNGPMRKDIKKKSEEMGLMDEVIFIGAVKNPADYLSAIDVFCYPSLYEGLSVAMIEAQINGKICLGSDVIPREVVISNKIKFLQLTLSANEWAKKIETLRKDNDTIKMINNPYIVKNVTEEINEKYRSICG</sequence>
<dbReference type="InterPro" id="IPR001296">
    <property type="entry name" value="Glyco_trans_1"/>
</dbReference>
<accession>A0A5D6WDC4</accession>
<organism evidence="3 4">
    <name type="scientific">Selenomonas ruminis</name>
    <dbReference type="NCBI Taxonomy" id="2593411"/>
    <lineage>
        <taxon>Bacteria</taxon>
        <taxon>Bacillati</taxon>
        <taxon>Bacillota</taxon>
        <taxon>Negativicutes</taxon>
        <taxon>Selenomonadales</taxon>
        <taxon>Selenomonadaceae</taxon>
        <taxon>Selenomonas</taxon>
    </lineage>
</organism>
<dbReference type="GO" id="GO:0016757">
    <property type="term" value="F:glycosyltransferase activity"/>
    <property type="evidence" value="ECO:0007669"/>
    <property type="project" value="InterPro"/>
</dbReference>
<evidence type="ECO:0000259" key="2">
    <source>
        <dbReference type="Pfam" id="PF13439"/>
    </source>
</evidence>
<dbReference type="RefSeq" id="WP_149170471.1">
    <property type="nucleotide sequence ID" value="NZ_VTOY01000001.1"/>
</dbReference>
<keyword evidence="4" id="KW-1185">Reference proteome</keyword>
<dbReference type="OrthoDB" id="9804196at2"/>
<dbReference type="PANTHER" id="PTHR45947:SF14">
    <property type="entry name" value="SLL1723 PROTEIN"/>
    <property type="match status" value="1"/>
</dbReference>
<dbReference type="InterPro" id="IPR050194">
    <property type="entry name" value="Glycosyltransferase_grp1"/>
</dbReference>
<dbReference type="SUPFAM" id="SSF53756">
    <property type="entry name" value="UDP-Glycosyltransferase/glycogen phosphorylase"/>
    <property type="match status" value="1"/>
</dbReference>
<dbReference type="EMBL" id="VTOY01000001">
    <property type="protein sequence ID" value="TYZ24848.1"/>
    <property type="molecule type" value="Genomic_DNA"/>
</dbReference>
<dbReference type="Gene3D" id="3.40.50.2000">
    <property type="entry name" value="Glycogen Phosphorylase B"/>
    <property type="match status" value="2"/>
</dbReference>
<protein>
    <submittedName>
        <fullName evidence="3">Glycosyltransferase family 1 protein</fullName>
    </submittedName>
</protein>
<evidence type="ECO:0000259" key="1">
    <source>
        <dbReference type="Pfam" id="PF00534"/>
    </source>
</evidence>
<dbReference type="Pfam" id="PF00534">
    <property type="entry name" value="Glycos_transf_1"/>
    <property type="match status" value="1"/>
</dbReference>
<dbReference type="PANTHER" id="PTHR45947">
    <property type="entry name" value="SULFOQUINOVOSYL TRANSFERASE SQD2"/>
    <property type="match status" value="1"/>
</dbReference>
<evidence type="ECO:0000313" key="4">
    <source>
        <dbReference type="Proteomes" id="UP000323646"/>
    </source>
</evidence>
<dbReference type="InterPro" id="IPR028098">
    <property type="entry name" value="Glyco_trans_4-like_N"/>
</dbReference>
<dbReference type="Pfam" id="PF13439">
    <property type="entry name" value="Glyco_transf_4"/>
    <property type="match status" value="1"/>
</dbReference>
<name>A0A5D6WDC4_9FIRM</name>
<dbReference type="Proteomes" id="UP000323646">
    <property type="component" value="Unassembled WGS sequence"/>
</dbReference>
<dbReference type="AlphaFoldDB" id="A0A5D6WDC4"/>
<evidence type="ECO:0000313" key="3">
    <source>
        <dbReference type="EMBL" id="TYZ24848.1"/>
    </source>
</evidence>
<proteinExistence type="predicted"/>
<feature type="domain" description="Glycosyl transferase family 1" evidence="1">
    <location>
        <begin position="187"/>
        <end position="344"/>
    </location>
</feature>
<reference evidence="3 4" key="1">
    <citation type="submission" date="2019-08" db="EMBL/GenBank/DDBJ databases">
        <title>Selenomonas sp. mPRGC5 and Selenomonas sp. mPRGC8 isolated from ruminal fluid of dairy goat (Capra hircus).</title>
        <authorList>
            <person name="Poothong S."/>
            <person name="Nuengjamnong C."/>
            <person name="Tanasupawat S."/>
        </authorList>
    </citation>
    <scope>NUCLEOTIDE SEQUENCE [LARGE SCALE GENOMIC DNA]</scope>
    <source>
        <strain evidence="4">mPRGC5</strain>
    </source>
</reference>
<gene>
    <name evidence="3" type="ORF">FZ040_02075</name>
</gene>
<comment type="caution">
    <text evidence="3">The sequence shown here is derived from an EMBL/GenBank/DDBJ whole genome shotgun (WGS) entry which is preliminary data.</text>
</comment>
<feature type="domain" description="Glycosyltransferase subfamily 4-like N-terminal" evidence="2">
    <location>
        <begin position="16"/>
        <end position="179"/>
    </location>
</feature>